<organism evidence="3 4">
    <name type="scientific">Pseudomonas coronafaciens pv. coronafaciens</name>
    <dbReference type="NCBI Taxonomy" id="235275"/>
    <lineage>
        <taxon>Bacteria</taxon>
        <taxon>Pseudomonadati</taxon>
        <taxon>Pseudomonadota</taxon>
        <taxon>Gammaproteobacteria</taxon>
        <taxon>Pseudomonadales</taxon>
        <taxon>Pseudomonadaceae</taxon>
        <taxon>Pseudomonas</taxon>
        <taxon>Pseudomonas coronafaciens</taxon>
    </lineage>
</organism>
<dbReference type="RefSeq" id="WP_024668838.1">
    <property type="nucleotide sequence ID" value="NZ_CP046442.1"/>
</dbReference>
<reference evidence="3 4" key="1">
    <citation type="submission" date="2019-11" db="EMBL/GenBank/DDBJ databases">
        <title>Complete genome sequence of Pseudomonas syringae pv. coronafaciens isolate B19001 originated in imported oat cereal.</title>
        <authorList>
            <person name="Kim S.M."/>
            <person name="Lee B.C."/>
            <person name="Seo S.J."/>
            <person name="Lee J.E."/>
            <person name="Choi N.J."/>
            <person name="Park J.H."/>
        </authorList>
    </citation>
    <scope>NUCLEOTIDE SEQUENCE [LARGE SCALE GENOMIC DNA]</scope>
    <source>
        <strain evidence="3 4">B19001</strain>
        <plasmid evidence="3 4">unnamed1</plasmid>
    </source>
</reference>
<proteinExistence type="predicted"/>
<dbReference type="NCBIfam" id="NF041353">
    <property type="entry name" value="XopO"/>
    <property type="match status" value="1"/>
</dbReference>
<dbReference type="Proteomes" id="UP000423413">
    <property type="component" value="Plasmid unnamed1"/>
</dbReference>
<accession>A0AAE6UPT7</accession>
<gene>
    <name evidence="3" type="ORF">GMO17_27445</name>
</gene>
<name>A0AAE6UPT7_9PSED</name>
<geneLocation type="plasmid" evidence="3 4">
    <name>unnamed1</name>
</geneLocation>
<sequence length="220" mass="24012">MNRISISSVNSSLNYTAPAEEAPNRFASGPANSSLPATTPIDHASEGLQKPGARLSMQAQRLRQLSESPANKYRQNIMLAKSFDAQRLEINTQAGPSNSPHLNALNKLQQRNFKPAAGGLEIPVTPNSLLGGGKRVSQIGSSSRDIKVCPRGAGAALRDKIADKQHLINDFNNELQEAIDEGNPNLIAHNTEQLRKARADLVELQRRFAILAHEDRRINQ</sequence>
<keyword evidence="3" id="KW-0614">Plasmid</keyword>
<evidence type="ECO:0000256" key="1">
    <source>
        <dbReference type="SAM" id="Coils"/>
    </source>
</evidence>
<evidence type="ECO:0000313" key="4">
    <source>
        <dbReference type="Proteomes" id="UP000423413"/>
    </source>
</evidence>
<dbReference type="InterPro" id="IPR048927">
    <property type="entry name" value="AvrRps4-like_C"/>
</dbReference>
<dbReference type="EMBL" id="CP046442">
    <property type="protein sequence ID" value="QGT84865.1"/>
    <property type="molecule type" value="Genomic_DNA"/>
</dbReference>
<feature type="region of interest" description="Disordered" evidence="2">
    <location>
        <begin position="22"/>
        <end position="49"/>
    </location>
</feature>
<evidence type="ECO:0000256" key="2">
    <source>
        <dbReference type="SAM" id="MobiDB-lite"/>
    </source>
</evidence>
<dbReference type="CDD" id="cd21837">
    <property type="entry name" value="AvrRps4-like"/>
    <property type="match status" value="1"/>
</dbReference>
<dbReference type="AlphaFoldDB" id="A0AAE6UPT7"/>
<dbReference type="InterPro" id="IPR048928">
    <property type="entry name" value="AvrRps4"/>
</dbReference>
<keyword evidence="1" id="KW-0175">Coiled coil</keyword>
<feature type="coiled-coil region" evidence="1">
    <location>
        <begin position="161"/>
        <end position="214"/>
    </location>
</feature>
<dbReference type="Gene3D" id="1.20.58.90">
    <property type="match status" value="1"/>
</dbReference>
<evidence type="ECO:0000313" key="3">
    <source>
        <dbReference type="EMBL" id="QGT84865.1"/>
    </source>
</evidence>
<protein>
    <submittedName>
        <fullName evidence="3">Type III effector AvrRps4</fullName>
    </submittedName>
</protein>